<gene>
    <name evidence="2" type="ORF">GCM10010123_16920</name>
</gene>
<dbReference type="EMBL" id="BMQB01000003">
    <property type="protein sequence ID" value="GGJ87927.1"/>
    <property type="molecule type" value="Genomic_DNA"/>
</dbReference>
<accession>A0A8J3B933</accession>
<reference evidence="2" key="2">
    <citation type="submission" date="2020-09" db="EMBL/GenBank/DDBJ databases">
        <authorList>
            <person name="Sun Q."/>
            <person name="Ohkuma M."/>
        </authorList>
    </citation>
    <scope>NUCLEOTIDE SEQUENCE</scope>
    <source>
        <strain evidence="2">JCM 3090</strain>
    </source>
</reference>
<feature type="region of interest" description="Disordered" evidence="1">
    <location>
        <begin position="128"/>
        <end position="168"/>
    </location>
</feature>
<name>A0A8J3B933_9ACTN</name>
<evidence type="ECO:0000313" key="3">
    <source>
        <dbReference type="Proteomes" id="UP000649739"/>
    </source>
</evidence>
<evidence type="ECO:0000256" key="1">
    <source>
        <dbReference type="SAM" id="MobiDB-lite"/>
    </source>
</evidence>
<protein>
    <recommendedName>
        <fullName evidence="4">DUF5318 domain-containing protein</fullName>
    </recommendedName>
</protein>
<dbReference type="Proteomes" id="UP000649739">
    <property type="component" value="Unassembled WGS sequence"/>
</dbReference>
<evidence type="ECO:0008006" key="4">
    <source>
        <dbReference type="Google" id="ProtNLM"/>
    </source>
</evidence>
<dbReference type="Pfam" id="PF17249">
    <property type="entry name" value="DUF5318"/>
    <property type="match status" value="1"/>
</dbReference>
<feature type="compositionally biased region" description="Gly residues" evidence="1">
    <location>
        <begin position="129"/>
        <end position="141"/>
    </location>
</feature>
<comment type="caution">
    <text evidence="2">The sequence shown here is derived from an EMBL/GenBank/DDBJ whole genome shotgun (WGS) entry which is preliminary data.</text>
</comment>
<keyword evidence="3" id="KW-1185">Reference proteome</keyword>
<sequence>MRGGSAYPSAMSAQHRVVDYSLRRRAVLRDHGRGLVATGEICDASPYLRSAARFHGEPTEVRCPVCRREHLTYVHFGYGDALRQSSGQARRPAELSELAATVGEFLVYVVEVCRRCSWNHLREHYPLGGRPGAGPGAGESPGGEPAVRAGNGRRRGERPGPSVRTYRVVGRDSAIATAGCDE</sequence>
<organism evidence="2 3">
    <name type="scientific">Pilimelia anulata</name>
    <dbReference type="NCBI Taxonomy" id="53371"/>
    <lineage>
        <taxon>Bacteria</taxon>
        <taxon>Bacillati</taxon>
        <taxon>Actinomycetota</taxon>
        <taxon>Actinomycetes</taxon>
        <taxon>Micromonosporales</taxon>
        <taxon>Micromonosporaceae</taxon>
        <taxon>Pilimelia</taxon>
    </lineage>
</organism>
<reference evidence="2" key="1">
    <citation type="journal article" date="2014" name="Int. J. Syst. Evol. Microbiol.">
        <title>Complete genome sequence of Corynebacterium casei LMG S-19264T (=DSM 44701T), isolated from a smear-ripened cheese.</title>
        <authorList>
            <consortium name="US DOE Joint Genome Institute (JGI-PGF)"/>
            <person name="Walter F."/>
            <person name="Albersmeier A."/>
            <person name="Kalinowski J."/>
            <person name="Ruckert C."/>
        </authorList>
    </citation>
    <scope>NUCLEOTIDE SEQUENCE</scope>
    <source>
        <strain evidence="2">JCM 3090</strain>
    </source>
</reference>
<dbReference type="AlphaFoldDB" id="A0A8J3B933"/>
<evidence type="ECO:0000313" key="2">
    <source>
        <dbReference type="EMBL" id="GGJ87927.1"/>
    </source>
</evidence>
<proteinExistence type="predicted"/>
<dbReference type="InterPro" id="IPR035169">
    <property type="entry name" value="DUF5318"/>
</dbReference>